<dbReference type="SUPFAM" id="SSF57667">
    <property type="entry name" value="beta-beta-alpha zinc fingers"/>
    <property type="match status" value="1"/>
</dbReference>
<dbReference type="InterPro" id="IPR013087">
    <property type="entry name" value="Znf_C2H2_type"/>
</dbReference>
<dbReference type="InterPro" id="IPR036236">
    <property type="entry name" value="Znf_C2H2_sf"/>
</dbReference>
<dbReference type="Gene3D" id="3.30.160.60">
    <property type="entry name" value="Classic Zinc Finger"/>
    <property type="match status" value="1"/>
</dbReference>
<dbReference type="GO" id="GO:0008270">
    <property type="term" value="F:zinc ion binding"/>
    <property type="evidence" value="ECO:0007669"/>
    <property type="project" value="UniProtKB-KW"/>
</dbReference>
<dbReference type="Proteomes" id="UP000275846">
    <property type="component" value="Unassembled WGS sequence"/>
</dbReference>
<evidence type="ECO:0000313" key="5">
    <source>
        <dbReference type="WBParaSite" id="SSLN_0000753301-mRNA-1"/>
    </source>
</evidence>
<feature type="domain" description="C2H2-type" evidence="2">
    <location>
        <begin position="84"/>
        <end position="106"/>
    </location>
</feature>
<keyword evidence="4" id="KW-1185">Reference proteome</keyword>
<dbReference type="PROSITE" id="PS00028">
    <property type="entry name" value="ZINC_FINGER_C2H2_1"/>
    <property type="match status" value="2"/>
</dbReference>
<protein>
    <submittedName>
        <fullName evidence="5">C2H2-type domain-containing protein</fullName>
    </submittedName>
</protein>
<proteinExistence type="predicted"/>
<keyword evidence="1" id="KW-0479">Metal-binding</keyword>
<reference evidence="5" key="1">
    <citation type="submission" date="2016-06" db="UniProtKB">
        <authorList>
            <consortium name="WormBaseParasite"/>
        </authorList>
    </citation>
    <scope>IDENTIFICATION</scope>
</reference>
<dbReference type="Pfam" id="PF13894">
    <property type="entry name" value="zf-C2H2_4"/>
    <property type="match status" value="1"/>
</dbReference>
<dbReference type="EMBL" id="UYSU01034071">
    <property type="protein sequence ID" value="VDL93662.1"/>
    <property type="molecule type" value="Genomic_DNA"/>
</dbReference>
<organism evidence="5">
    <name type="scientific">Schistocephalus solidus</name>
    <name type="common">Tapeworm</name>
    <dbReference type="NCBI Taxonomy" id="70667"/>
    <lineage>
        <taxon>Eukaryota</taxon>
        <taxon>Metazoa</taxon>
        <taxon>Spiralia</taxon>
        <taxon>Lophotrochozoa</taxon>
        <taxon>Platyhelminthes</taxon>
        <taxon>Cestoda</taxon>
        <taxon>Eucestoda</taxon>
        <taxon>Diphyllobothriidea</taxon>
        <taxon>Diphyllobothriidae</taxon>
        <taxon>Schistocephalus</taxon>
    </lineage>
</organism>
<evidence type="ECO:0000259" key="2">
    <source>
        <dbReference type="PROSITE" id="PS50157"/>
    </source>
</evidence>
<feature type="domain" description="C2H2-type" evidence="2">
    <location>
        <begin position="42"/>
        <end position="69"/>
    </location>
</feature>
<evidence type="ECO:0000313" key="3">
    <source>
        <dbReference type="EMBL" id="VDL93662.1"/>
    </source>
</evidence>
<gene>
    <name evidence="3" type="ORF">SSLN_LOCUS7277</name>
</gene>
<accession>A0A183SSS9</accession>
<dbReference type="PROSITE" id="PS50157">
    <property type="entry name" value="ZINC_FINGER_C2H2_2"/>
    <property type="match status" value="2"/>
</dbReference>
<name>A0A183SSS9_SCHSO</name>
<keyword evidence="1" id="KW-0862">Zinc</keyword>
<sequence length="156" mass="17019">MHTADVVDHIPLLITCYPTTATTTAFTFSTTTTTISDGNSLLNCPQCDRRFTSRIGLVGHLRTHRTEAGESVPGAPTHSRDRRLNCPHCLRAFTHRMGLFGHMRIHDSGIHCNANNTDTSCTPYAPAILTANATPTTMNDVSQHLPIYPVHNAPAT</sequence>
<dbReference type="Pfam" id="PF00096">
    <property type="entry name" value="zf-C2H2"/>
    <property type="match status" value="1"/>
</dbReference>
<dbReference type="SMART" id="SM00355">
    <property type="entry name" value="ZnF_C2H2"/>
    <property type="match status" value="2"/>
</dbReference>
<keyword evidence="1" id="KW-0863">Zinc-finger</keyword>
<evidence type="ECO:0000256" key="1">
    <source>
        <dbReference type="PROSITE-ProRule" id="PRU00042"/>
    </source>
</evidence>
<dbReference type="WBParaSite" id="SSLN_0000753301-mRNA-1">
    <property type="protein sequence ID" value="SSLN_0000753301-mRNA-1"/>
    <property type="gene ID" value="SSLN_0000753301"/>
</dbReference>
<evidence type="ECO:0000313" key="4">
    <source>
        <dbReference type="Proteomes" id="UP000275846"/>
    </source>
</evidence>
<reference evidence="3 4" key="2">
    <citation type="submission" date="2018-11" db="EMBL/GenBank/DDBJ databases">
        <authorList>
            <consortium name="Pathogen Informatics"/>
        </authorList>
    </citation>
    <scope>NUCLEOTIDE SEQUENCE [LARGE SCALE GENOMIC DNA]</scope>
    <source>
        <strain evidence="3 4">NST_G2</strain>
    </source>
</reference>
<dbReference type="AlphaFoldDB" id="A0A183SSS9"/>